<feature type="transmembrane region" description="Helical" evidence="9">
    <location>
        <begin position="358"/>
        <end position="377"/>
    </location>
</feature>
<dbReference type="GO" id="GO:0005737">
    <property type="term" value="C:cytoplasm"/>
    <property type="evidence" value="ECO:0007669"/>
    <property type="project" value="TreeGrafter"/>
</dbReference>
<name>A0A914S4Y1_PAREQ</name>
<evidence type="ECO:0000256" key="9">
    <source>
        <dbReference type="SAM" id="Phobius"/>
    </source>
</evidence>
<dbReference type="Proteomes" id="UP000887564">
    <property type="component" value="Unplaced"/>
</dbReference>
<dbReference type="PROSITE" id="PS50056">
    <property type="entry name" value="TYR_PHOSPHATASE_2"/>
    <property type="match status" value="1"/>
</dbReference>
<dbReference type="InterPro" id="IPR029021">
    <property type="entry name" value="Prot-tyrosine_phosphatase-like"/>
</dbReference>
<evidence type="ECO:0000256" key="4">
    <source>
        <dbReference type="ARBA" id="ARBA00022553"/>
    </source>
</evidence>
<dbReference type="SUPFAM" id="SSF52799">
    <property type="entry name" value="(Phosphotyrosine protein) phosphatases II"/>
    <property type="match status" value="1"/>
</dbReference>
<feature type="compositionally biased region" description="Polar residues" evidence="8">
    <location>
        <begin position="290"/>
        <end position="302"/>
    </location>
</feature>
<evidence type="ECO:0000256" key="2">
    <source>
        <dbReference type="ARBA" id="ARBA00009701"/>
    </source>
</evidence>
<reference evidence="13" key="1">
    <citation type="submission" date="2022-11" db="UniProtKB">
        <authorList>
            <consortium name="WormBaseParasite"/>
        </authorList>
    </citation>
    <scope>IDENTIFICATION</scope>
</reference>
<keyword evidence="7 9" id="KW-0472">Membrane</keyword>
<keyword evidence="9" id="KW-0812">Transmembrane</keyword>
<dbReference type="SMART" id="SM00404">
    <property type="entry name" value="PTPc_motif"/>
    <property type="match status" value="1"/>
</dbReference>
<evidence type="ECO:0000313" key="13">
    <source>
        <dbReference type="WBParaSite" id="PEQ_0001221901-mRNA-1"/>
    </source>
</evidence>
<dbReference type="PROSITE" id="PS00383">
    <property type="entry name" value="TYR_PHOSPHATASE_1"/>
    <property type="match status" value="1"/>
</dbReference>
<sequence length="387" mass="43964">MSRFWRSRKNVDTIAFSAVFKTSELLMAREFLISKFEENEKSKQWNAIFQSIENLSDKQERALKLSTRIAHSWQNAEKNRYRNVSAYDCSRVVLKKTNDDQSDYINASPLSIPLAKRNYILTQCLLAQYCAAVSRCHEYFASTQRPVRVFGMFEVHLRSEEQCEHYVMRTLEVVTTDDSLVSNNSKSASRSVLHFQFISWPDFGVPHCSRVFLDFLDRVRATGRLQQLAPVVVHCSAGIGRSGTFVVVDSVLSMIDEKVESIDMEELVVKMRRHPNTGRGDGPPHLERSAANQMTSGQHAKSLTDISGTIRKRSSGEQCESEEDAKYARRFVCFISFLLPYSIPIAECISRRNVAYSFLLLGAGQVFAGVVLILFFFPHNVLCPKAS</sequence>
<keyword evidence="9" id="KW-1133">Transmembrane helix</keyword>
<dbReference type="InterPro" id="IPR000387">
    <property type="entry name" value="Tyr_Pase_dom"/>
</dbReference>
<dbReference type="GO" id="GO:0004726">
    <property type="term" value="F:non-membrane spanning protein tyrosine phosphatase activity"/>
    <property type="evidence" value="ECO:0007669"/>
    <property type="project" value="TreeGrafter"/>
</dbReference>
<dbReference type="PRINTS" id="PR00700">
    <property type="entry name" value="PRTYPHPHTASE"/>
</dbReference>
<dbReference type="InterPro" id="IPR003595">
    <property type="entry name" value="Tyr_Pase_cat"/>
</dbReference>
<evidence type="ECO:0000256" key="3">
    <source>
        <dbReference type="ARBA" id="ARBA00013064"/>
    </source>
</evidence>
<evidence type="ECO:0000256" key="8">
    <source>
        <dbReference type="SAM" id="MobiDB-lite"/>
    </source>
</evidence>
<keyword evidence="4" id="KW-0597">Phosphoprotein</keyword>
<dbReference type="SMART" id="SM00194">
    <property type="entry name" value="PTPc"/>
    <property type="match status" value="1"/>
</dbReference>
<dbReference type="WBParaSite" id="PEQ_0001221901-mRNA-1">
    <property type="protein sequence ID" value="PEQ_0001221901-mRNA-1"/>
    <property type="gene ID" value="PEQ_0001221901"/>
</dbReference>
<keyword evidence="5" id="KW-0378">Hydrolase</keyword>
<comment type="subcellular location">
    <subcellularLocation>
        <location evidence="1">Endomembrane system</location>
    </subcellularLocation>
</comment>
<dbReference type="Pfam" id="PF00102">
    <property type="entry name" value="Y_phosphatase"/>
    <property type="match status" value="2"/>
</dbReference>
<dbReference type="InterPro" id="IPR000242">
    <property type="entry name" value="PTP_cat"/>
</dbReference>
<organism evidence="12 13">
    <name type="scientific">Parascaris equorum</name>
    <name type="common">Equine roundworm</name>
    <dbReference type="NCBI Taxonomy" id="6256"/>
    <lineage>
        <taxon>Eukaryota</taxon>
        <taxon>Metazoa</taxon>
        <taxon>Ecdysozoa</taxon>
        <taxon>Nematoda</taxon>
        <taxon>Chromadorea</taxon>
        <taxon>Rhabditida</taxon>
        <taxon>Spirurina</taxon>
        <taxon>Ascaridomorpha</taxon>
        <taxon>Ascaridoidea</taxon>
        <taxon>Ascarididae</taxon>
        <taxon>Parascaris</taxon>
    </lineage>
</organism>
<evidence type="ECO:0000313" key="12">
    <source>
        <dbReference type="Proteomes" id="UP000887564"/>
    </source>
</evidence>
<evidence type="ECO:0000259" key="10">
    <source>
        <dbReference type="PROSITE" id="PS50055"/>
    </source>
</evidence>
<dbReference type="InterPro" id="IPR051985">
    <property type="entry name" value="NR_tyrosine_phosphatase"/>
</dbReference>
<feature type="domain" description="Tyrosine specific protein phosphatases" evidence="11">
    <location>
        <begin position="213"/>
        <end position="274"/>
    </location>
</feature>
<evidence type="ECO:0000256" key="6">
    <source>
        <dbReference type="ARBA" id="ARBA00022912"/>
    </source>
</evidence>
<dbReference type="GO" id="GO:0070373">
    <property type="term" value="P:negative regulation of ERK1 and ERK2 cascade"/>
    <property type="evidence" value="ECO:0007669"/>
    <property type="project" value="TreeGrafter"/>
</dbReference>
<keyword evidence="6" id="KW-0904">Protein phosphatase</keyword>
<evidence type="ECO:0000256" key="5">
    <source>
        <dbReference type="ARBA" id="ARBA00022801"/>
    </source>
</evidence>
<protein>
    <recommendedName>
        <fullName evidence="3">protein-tyrosine-phosphatase</fullName>
        <ecNumber evidence="3">3.1.3.48</ecNumber>
    </recommendedName>
</protein>
<dbReference type="PROSITE" id="PS50055">
    <property type="entry name" value="TYR_PHOSPHATASE_PTP"/>
    <property type="match status" value="1"/>
</dbReference>
<feature type="region of interest" description="Disordered" evidence="8">
    <location>
        <begin position="274"/>
        <end position="302"/>
    </location>
</feature>
<accession>A0A914S4Y1</accession>
<dbReference type="Gene3D" id="3.90.190.10">
    <property type="entry name" value="Protein tyrosine phosphatase superfamily"/>
    <property type="match status" value="2"/>
</dbReference>
<feature type="domain" description="Tyrosine-protein phosphatase" evidence="10">
    <location>
        <begin position="48"/>
        <end position="274"/>
    </location>
</feature>
<dbReference type="EC" id="3.1.3.48" evidence="3"/>
<keyword evidence="12" id="KW-1185">Reference proteome</keyword>
<proteinExistence type="inferred from homology"/>
<dbReference type="InterPro" id="IPR016130">
    <property type="entry name" value="Tyr_Pase_AS"/>
</dbReference>
<dbReference type="AlphaFoldDB" id="A0A914S4Y1"/>
<dbReference type="GO" id="GO:0012505">
    <property type="term" value="C:endomembrane system"/>
    <property type="evidence" value="ECO:0007669"/>
    <property type="project" value="UniProtKB-SubCell"/>
</dbReference>
<evidence type="ECO:0000256" key="1">
    <source>
        <dbReference type="ARBA" id="ARBA00004308"/>
    </source>
</evidence>
<dbReference type="PANTHER" id="PTHR46047">
    <property type="entry name" value="TYROSINE-PROTEIN PHOSPHATASE NON-RECEPTOR TYPE 61F"/>
    <property type="match status" value="1"/>
</dbReference>
<dbReference type="GO" id="GO:0005634">
    <property type="term" value="C:nucleus"/>
    <property type="evidence" value="ECO:0007669"/>
    <property type="project" value="TreeGrafter"/>
</dbReference>
<dbReference type="GO" id="GO:0046426">
    <property type="term" value="P:negative regulation of receptor signaling pathway via JAK-STAT"/>
    <property type="evidence" value="ECO:0007669"/>
    <property type="project" value="TreeGrafter"/>
</dbReference>
<evidence type="ECO:0000256" key="7">
    <source>
        <dbReference type="ARBA" id="ARBA00023136"/>
    </source>
</evidence>
<evidence type="ECO:0000259" key="11">
    <source>
        <dbReference type="PROSITE" id="PS50056"/>
    </source>
</evidence>
<dbReference type="PANTHER" id="PTHR46047:SF3">
    <property type="entry name" value="TYROSINE-PROTEIN PHOSPHATASE NON-RECEPTOR TYPE 61F"/>
    <property type="match status" value="1"/>
</dbReference>
<comment type="similarity">
    <text evidence="2">Belongs to the protein-tyrosine phosphatase family. Non-receptor class 1 subfamily.</text>
</comment>
<dbReference type="GO" id="GO:0019901">
    <property type="term" value="F:protein kinase binding"/>
    <property type="evidence" value="ECO:0007669"/>
    <property type="project" value="TreeGrafter"/>
</dbReference>